<organism evidence="2 3">
    <name type="scientific">Streptococcus caledonicus</name>
    <dbReference type="NCBI Taxonomy" id="2614158"/>
    <lineage>
        <taxon>Bacteria</taxon>
        <taxon>Bacillati</taxon>
        <taxon>Bacillota</taxon>
        <taxon>Bacilli</taxon>
        <taxon>Lactobacillales</taxon>
        <taxon>Streptococcaceae</taxon>
        <taxon>Streptococcus</taxon>
    </lineage>
</organism>
<comment type="caution">
    <text evidence="2">The sequence shown here is derived from an EMBL/GenBank/DDBJ whole genome shotgun (WGS) entry which is preliminary data.</text>
</comment>
<keyword evidence="1" id="KW-1133">Transmembrane helix</keyword>
<dbReference type="RefSeq" id="WP_156806865.1">
    <property type="nucleotide sequence ID" value="NZ_JBHSOJ010000028.1"/>
</dbReference>
<evidence type="ECO:0000313" key="2">
    <source>
        <dbReference type="EMBL" id="MFC5631856.1"/>
    </source>
</evidence>
<keyword evidence="1" id="KW-0812">Transmembrane</keyword>
<keyword evidence="1" id="KW-0472">Membrane</keyword>
<dbReference type="Proteomes" id="UP001596110">
    <property type="component" value="Unassembled WGS sequence"/>
</dbReference>
<sequence>MTKREQDPIIIDGIDEAIKDLDNPVSKIWKFVIRIVALMLFIIIGYLLGGMNQKGDKAWSIQRADYASHIKGFKKKEVFDWTVANYRDLKVAEDYADSTSLEAVTKQHGRADNYDTSEDYQGRSIVVAHYSHPEDYRKVDLYFMAIEGTYRLYQKSYTNLKDDTYPIATAENFSFKWTKEKVDNLSLNQTPKEILAQYGPVTDIFQTEFNEFHQLTLFYQEDNDPTSTINSVSLTFTNTDDKGLRLVTKDGVFRD</sequence>
<proteinExistence type="predicted"/>
<feature type="transmembrane region" description="Helical" evidence="1">
    <location>
        <begin position="31"/>
        <end position="49"/>
    </location>
</feature>
<reference evidence="3" key="1">
    <citation type="journal article" date="2019" name="Int. J. Syst. Evol. Microbiol.">
        <title>The Global Catalogue of Microorganisms (GCM) 10K type strain sequencing project: providing services to taxonomists for standard genome sequencing and annotation.</title>
        <authorList>
            <consortium name="The Broad Institute Genomics Platform"/>
            <consortium name="The Broad Institute Genome Sequencing Center for Infectious Disease"/>
            <person name="Wu L."/>
            <person name="Ma J."/>
        </authorList>
    </citation>
    <scope>NUCLEOTIDE SEQUENCE [LARGE SCALE GENOMIC DNA]</scope>
    <source>
        <strain evidence="3">DT43</strain>
    </source>
</reference>
<accession>A0ABW0UGT2</accession>
<protein>
    <submittedName>
        <fullName evidence="2">Uncharacterized protein</fullName>
    </submittedName>
</protein>
<dbReference type="EMBL" id="JBHSOJ010000028">
    <property type="protein sequence ID" value="MFC5631856.1"/>
    <property type="molecule type" value="Genomic_DNA"/>
</dbReference>
<gene>
    <name evidence="2" type="ORF">ACFPQ3_09895</name>
</gene>
<keyword evidence="3" id="KW-1185">Reference proteome</keyword>
<evidence type="ECO:0000313" key="3">
    <source>
        <dbReference type="Proteomes" id="UP001596110"/>
    </source>
</evidence>
<evidence type="ECO:0000256" key="1">
    <source>
        <dbReference type="SAM" id="Phobius"/>
    </source>
</evidence>
<name>A0ABW0UGT2_9STRE</name>